<keyword evidence="1" id="KW-0472">Membrane</keyword>
<reference evidence="2" key="2">
    <citation type="submission" date="2025-08" db="UniProtKB">
        <authorList>
            <consortium name="Ensembl"/>
        </authorList>
    </citation>
    <scope>IDENTIFICATION</scope>
</reference>
<keyword evidence="1" id="KW-1133">Transmembrane helix</keyword>
<keyword evidence="3" id="KW-1185">Reference proteome</keyword>
<dbReference type="Proteomes" id="UP000314982">
    <property type="component" value="Unassembled WGS sequence"/>
</dbReference>
<feature type="transmembrane region" description="Helical" evidence="1">
    <location>
        <begin position="19"/>
        <end position="37"/>
    </location>
</feature>
<reference evidence="3" key="1">
    <citation type="submission" date="2018-06" db="EMBL/GenBank/DDBJ databases">
        <title>Genome assembly of Danube salmon.</title>
        <authorList>
            <person name="Macqueen D.J."/>
            <person name="Gundappa M.K."/>
        </authorList>
    </citation>
    <scope>NUCLEOTIDE SEQUENCE [LARGE SCALE GENOMIC DNA]</scope>
</reference>
<sequence>MNCHRNQTAVTVPSFDSRLYMLCFLPAVILLVFTPNLRYLAPLSLAANLAMCTSLVLIYFFCFTFSTVCPNEYTPVPWHVLRSLERN</sequence>
<proteinExistence type="predicted"/>
<feature type="transmembrane region" description="Helical" evidence="1">
    <location>
        <begin position="49"/>
        <end position="68"/>
    </location>
</feature>
<dbReference type="Ensembl" id="ENSHHUT00000030119.1">
    <property type="protein sequence ID" value="ENSHHUP00000028913.1"/>
    <property type="gene ID" value="ENSHHUG00000018447.1"/>
</dbReference>
<evidence type="ECO:0000256" key="1">
    <source>
        <dbReference type="SAM" id="Phobius"/>
    </source>
</evidence>
<reference evidence="2" key="3">
    <citation type="submission" date="2025-09" db="UniProtKB">
        <authorList>
            <consortium name="Ensembl"/>
        </authorList>
    </citation>
    <scope>IDENTIFICATION</scope>
</reference>
<evidence type="ECO:0000313" key="2">
    <source>
        <dbReference type="Ensembl" id="ENSHHUP00000028913.1"/>
    </source>
</evidence>
<protein>
    <submittedName>
        <fullName evidence="2">Uncharacterized protein</fullName>
    </submittedName>
</protein>
<accession>A0A4W5LSK6</accession>
<organism evidence="2 3">
    <name type="scientific">Hucho hucho</name>
    <name type="common">huchen</name>
    <dbReference type="NCBI Taxonomy" id="62062"/>
    <lineage>
        <taxon>Eukaryota</taxon>
        <taxon>Metazoa</taxon>
        <taxon>Chordata</taxon>
        <taxon>Craniata</taxon>
        <taxon>Vertebrata</taxon>
        <taxon>Euteleostomi</taxon>
        <taxon>Actinopterygii</taxon>
        <taxon>Neopterygii</taxon>
        <taxon>Teleostei</taxon>
        <taxon>Protacanthopterygii</taxon>
        <taxon>Salmoniformes</taxon>
        <taxon>Salmonidae</taxon>
        <taxon>Salmoninae</taxon>
        <taxon>Hucho</taxon>
    </lineage>
</organism>
<dbReference type="AlphaFoldDB" id="A0A4W5LSK6"/>
<keyword evidence="1" id="KW-0812">Transmembrane</keyword>
<name>A0A4W5LSK6_9TELE</name>
<dbReference type="STRING" id="62062.ENSHHUP00000028913"/>
<evidence type="ECO:0000313" key="3">
    <source>
        <dbReference type="Proteomes" id="UP000314982"/>
    </source>
</evidence>